<reference evidence="1" key="1">
    <citation type="submission" date="2021-01" db="EMBL/GenBank/DDBJ databases">
        <authorList>
            <person name="Kaushik A."/>
        </authorList>
    </citation>
    <scope>NUCLEOTIDE SEQUENCE</scope>
    <source>
        <strain evidence="1">Type strain: AG8-Rh-89/</strain>
    </source>
</reference>
<comment type="caution">
    <text evidence="1">The sequence shown here is derived from an EMBL/GenBank/DDBJ whole genome shotgun (WGS) entry which is preliminary data.</text>
</comment>
<name>A0A8H3CL54_9AGAM</name>
<sequence length="143" mass="15616">MELVDVLDDLSFRSSRAAQLAALEYIHGLLAAVCVRPHDSHQRPHFLQQQNDFETNIVSRILSSGILSASTVPRAVDEIRAKASTSSTVVDITSLALSALQGMALIHARSKTYLGRRLGIQASQQLPPISTILPKIIRPYSIC</sequence>
<protein>
    <submittedName>
        <fullName evidence="1">Uncharacterized protein</fullName>
    </submittedName>
</protein>
<accession>A0A8H3CL54</accession>
<dbReference type="AlphaFoldDB" id="A0A8H3CL54"/>
<dbReference type="Proteomes" id="UP000663850">
    <property type="component" value="Unassembled WGS sequence"/>
</dbReference>
<organism evidence="1 2">
    <name type="scientific">Rhizoctonia solani</name>
    <dbReference type="NCBI Taxonomy" id="456999"/>
    <lineage>
        <taxon>Eukaryota</taxon>
        <taxon>Fungi</taxon>
        <taxon>Dikarya</taxon>
        <taxon>Basidiomycota</taxon>
        <taxon>Agaricomycotina</taxon>
        <taxon>Agaricomycetes</taxon>
        <taxon>Cantharellales</taxon>
        <taxon>Ceratobasidiaceae</taxon>
        <taxon>Rhizoctonia</taxon>
    </lineage>
</organism>
<proteinExistence type="predicted"/>
<gene>
    <name evidence="1" type="ORF">RDB_LOCUS76399</name>
</gene>
<evidence type="ECO:0000313" key="1">
    <source>
        <dbReference type="EMBL" id="CAE6482623.1"/>
    </source>
</evidence>
<dbReference type="EMBL" id="CAJMWZ010003996">
    <property type="protein sequence ID" value="CAE6482623.1"/>
    <property type="molecule type" value="Genomic_DNA"/>
</dbReference>
<evidence type="ECO:0000313" key="2">
    <source>
        <dbReference type="Proteomes" id="UP000663850"/>
    </source>
</evidence>